<keyword evidence="4" id="KW-0963">Cytoplasm</keyword>
<evidence type="ECO:0000256" key="2">
    <source>
        <dbReference type="ARBA" id="ARBA00004496"/>
    </source>
</evidence>
<dbReference type="GO" id="GO:0018064">
    <property type="term" value="F:protein-L-histidine N-tele-methyltransferase activity"/>
    <property type="evidence" value="ECO:0007669"/>
    <property type="project" value="UniProtKB-EC"/>
</dbReference>
<keyword evidence="12" id="KW-1185">Reference proteome</keyword>
<comment type="caution">
    <text evidence="11">The sequence shown here is derived from an EMBL/GenBank/DDBJ whole genome shotgun (WGS) entry which is preliminary data.</text>
</comment>
<sequence length="439" mass="47322">MSFQFSFADSAELELEHEQDGEGVALPADADTETKASSQGSPSGPQVQPREWPWDELVRTLPPFLSYSPIAITLDSAPHKLHLARRDLFDARFQMLNDNDDNDDDAEAKLGNSLDALHIASTQSTGVGADSDLVPGVYEGGLKTWECAADLIAELHARIQKQGTDRLQLRGKRIIELGCGTALPSMYILAQLLQEAAPASGPSESTEIHLADFNPEVLRLVTLPNLILTWYFFSPAAAPFRAASAEPSDQDKNKAQEQPPPHPSPSTTGELDLSTDALLSTFQTDLASTHNIHLRFFSGPWSRPLADLLLSSPPASAAAGKEREAYDIVLSSETVYSLHTLPALTDMLYTACHPAERSEGDSHAAAALCLVAAKVLYFGVGGGVHSFVQAVERGHLASPPPAAEGRRRRPKGQARVVREVRAGVGRAVLQVSWADESLE</sequence>
<dbReference type="PANTHER" id="PTHR14614">
    <property type="entry name" value="HEPATOCELLULAR CARCINOMA-ASSOCIATED ANTIGEN"/>
    <property type="match status" value="1"/>
</dbReference>
<feature type="region of interest" description="Disordered" evidence="10">
    <location>
        <begin position="243"/>
        <end position="271"/>
    </location>
</feature>
<feature type="compositionally biased region" description="Low complexity" evidence="10">
    <location>
        <begin position="37"/>
        <end position="46"/>
    </location>
</feature>
<organism evidence="11 12">
    <name type="scientific">Tilletia horrida</name>
    <dbReference type="NCBI Taxonomy" id="155126"/>
    <lineage>
        <taxon>Eukaryota</taxon>
        <taxon>Fungi</taxon>
        <taxon>Dikarya</taxon>
        <taxon>Basidiomycota</taxon>
        <taxon>Ustilaginomycotina</taxon>
        <taxon>Exobasidiomycetes</taxon>
        <taxon>Tilletiales</taxon>
        <taxon>Tilletiaceae</taxon>
        <taxon>Tilletia</taxon>
    </lineage>
</organism>
<dbReference type="GO" id="GO:0005634">
    <property type="term" value="C:nucleus"/>
    <property type="evidence" value="ECO:0007669"/>
    <property type="project" value="UniProtKB-SubCell"/>
</dbReference>
<dbReference type="InterPro" id="IPR029063">
    <property type="entry name" value="SAM-dependent_MTases_sf"/>
</dbReference>
<evidence type="ECO:0000256" key="10">
    <source>
        <dbReference type="SAM" id="MobiDB-lite"/>
    </source>
</evidence>
<evidence type="ECO:0000256" key="1">
    <source>
        <dbReference type="ARBA" id="ARBA00004123"/>
    </source>
</evidence>
<dbReference type="EMBL" id="JAPDMQ010000799">
    <property type="protein sequence ID" value="KAK0520415.1"/>
    <property type="molecule type" value="Genomic_DNA"/>
</dbReference>
<dbReference type="EC" id="2.1.1.85" evidence="3"/>
<keyword evidence="8" id="KW-0539">Nucleus</keyword>
<evidence type="ECO:0000256" key="3">
    <source>
        <dbReference type="ARBA" id="ARBA00012533"/>
    </source>
</evidence>
<evidence type="ECO:0000256" key="9">
    <source>
        <dbReference type="ARBA" id="ARBA00038126"/>
    </source>
</evidence>
<keyword evidence="5" id="KW-0489">Methyltransferase</keyword>
<evidence type="ECO:0000313" key="11">
    <source>
        <dbReference type="EMBL" id="KAK0520415.1"/>
    </source>
</evidence>
<name>A0AAN6G4J4_9BASI</name>
<feature type="region of interest" description="Disordered" evidence="10">
    <location>
        <begin position="1"/>
        <end position="52"/>
    </location>
</feature>
<dbReference type="AlphaFoldDB" id="A0AAN6G4J4"/>
<dbReference type="GO" id="GO:0032259">
    <property type="term" value="P:methylation"/>
    <property type="evidence" value="ECO:0007669"/>
    <property type="project" value="UniProtKB-KW"/>
</dbReference>
<protein>
    <recommendedName>
        <fullName evidence="3">protein-histidine N-methyltransferase</fullName>
        <ecNumber evidence="3">2.1.1.85</ecNumber>
    </recommendedName>
</protein>
<comment type="similarity">
    <text evidence="9">Belongs to the methyltransferase superfamily. METTL18 family.</text>
</comment>
<gene>
    <name evidence="11" type="ORF">OC842_007108</name>
</gene>
<evidence type="ECO:0000256" key="7">
    <source>
        <dbReference type="ARBA" id="ARBA00022691"/>
    </source>
</evidence>
<dbReference type="GO" id="GO:0005737">
    <property type="term" value="C:cytoplasm"/>
    <property type="evidence" value="ECO:0007669"/>
    <property type="project" value="UniProtKB-SubCell"/>
</dbReference>
<proteinExistence type="inferred from homology"/>
<keyword evidence="6" id="KW-0808">Transferase</keyword>
<keyword evidence="7" id="KW-0949">S-adenosyl-L-methionine</keyword>
<dbReference type="InterPro" id="IPR019410">
    <property type="entry name" value="Methyltransf_16"/>
</dbReference>
<evidence type="ECO:0000256" key="4">
    <source>
        <dbReference type="ARBA" id="ARBA00022490"/>
    </source>
</evidence>
<dbReference type="Proteomes" id="UP001176521">
    <property type="component" value="Unassembled WGS sequence"/>
</dbReference>
<dbReference type="PANTHER" id="PTHR14614:SF39">
    <property type="entry name" value="HISTIDINE PROTEIN METHYLTRANSFERASE 1 HOMOLOG"/>
    <property type="match status" value="1"/>
</dbReference>
<dbReference type="SUPFAM" id="SSF53335">
    <property type="entry name" value="S-adenosyl-L-methionine-dependent methyltransferases"/>
    <property type="match status" value="1"/>
</dbReference>
<evidence type="ECO:0000256" key="8">
    <source>
        <dbReference type="ARBA" id="ARBA00023242"/>
    </source>
</evidence>
<evidence type="ECO:0000313" key="12">
    <source>
        <dbReference type="Proteomes" id="UP001176521"/>
    </source>
</evidence>
<accession>A0AAN6G4J4</accession>
<evidence type="ECO:0000256" key="6">
    <source>
        <dbReference type="ARBA" id="ARBA00022679"/>
    </source>
</evidence>
<comment type="subcellular location">
    <subcellularLocation>
        <location evidence="2">Cytoplasm</location>
    </subcellularLocation>
    <subcellularLocation>
        <location evidence="1">Nucleus</location>
    </subcellularLocation>
</comment>
<reference evidence="11" key="1">
    <citation type="journal article" date="2023" name="PhytoFront">
        <title>Draft Genome Resources of Seven Strains of Tilletia horrida, Causal Agent of Kernel Smut of Rice.</title>
        <authorList>
            <person name="Khanal S."/>
            <person name="Antony Babu S."/>
            <person name="Zhou X.G."/>
        </authorList>
    </citation>
    <scope>NUCLEOTIDE SEQUENCE</scope>
    <source>
        <strain evidence="11">TX3</strain>
    </source>
</reference>
<evidence type="ECO:0000256" key="5">
    <source>
        <dbReference type="ARBA" id="ARBA00022603"/>
    </source>
</evidence>
<feature type="region of interest" description="Disordered" evidence="10">
    <location>
        <begin position="396"/>
        <end position="415"/>
    </location>
</feature>
<dbReference type="Gene3D" id="3.40.50.150">
    <property type="entry name" value="Vaccinia Virus protein VP39"/>
    <property type="match status" value="1"/>
</dbReference>